<dbReference type="Proteomes" id="UP000824142">
    <property type="component" value="Unassembled WGS sequence"/>
</dbReference>
<keyword evidence="1" id="KW-0732">Signal</keyword>
<feature type="signal peptide" evidence="1">
    <location>
        <begin position="1"/>
        <end position="19"/>
    </location>
</feature>
<evidence type="ECO:0000313" key="2">
    <source>
        <dbReference type="EMBL" id="HIU65428.1"/>
    </source>
</evidence>
<evidence type="ECO:0008006" key="4">
    <source>
        <dbReference type="Google" id="ProtNLM"/>
    </source>
</evidence>
<proteinExistence type="predicted"/>
<reference evidence="2" key="2">
    <citation type="journal article" date="2021" name="PeerJ">
        <title>Extensive microbial diversity within the chicken gut microbiome revealed by metagenomics and culture.</title>
        <authorList>
            <person name="Gilroy R."/>
            <person name="Ravi A."/>
            <person name="Getino M."/>
            <person name="Pursley I."/>
            <person name="Horton D.L."/>
            <person name="Alikhan N.F."/>
            <person name="Baker D."/>
            <person name="Gharbi K."/>
            <person name="Hall N."/>
            <person name="Watson M."/>
            <person name="Adriaenssens E.M."/>
            <person name="Foster-Nyarko E."/>
            <person name="Jarju S."/>
            <person name="Secka A."/>
            <person name="Antonio M."/>
            <person name="Oren A."/>
            <person name="Chaudhuri R.R."/>
            <person name="La Ragione R."/>
            <person name="Hildebrand F."/>
            <person name="Pallen M.J."/>
        </authorList>
    </citation>
    <scope>NUCLEOTIDE SEQUENCE</scope>
    <source>
        <strain evidence="2">CHK136-897</strain>
    </source>
</reference>
<accession>A0A9D1MRL4</accession>
<name>A0A9D1MRL4_9PROT</name>
<dbReference type="EMBL" id="DVNO01000016">
    <property type="protein sequence ID" value="HIU65428.1"/>
    <property type="molecule type" value="Genomic_DNA"/>
</dbReference>
<dbReference type="AlphaFoldDB" id="A0A9D1MRL4"/>
<protein>
    <recommendedName>
        <fullName evidence="4">Lipoprotein</fullName>
    </recommendedName>
</protein>
<comment type="caution">
    <text evidence="2">The sequence shown here is derived from an EMBL/GenBank/DDBJ whole genome shotgun (WGS) entry which is preliminary data.</text>
</comment>
<sequence length="114" mass="12952">MKHLFNCFFAVFLSFFLGACTQNEPTVVQGTLIMGHEVRSFVPDNQTKDFWVIDKSDNLYKAYLKTLSTNNSNYEPVTAVLKVIELPKMQDGFGAEYDGTYDVVEIISLTPKKK</sequence>
<organism evidence="2 3">
    <name type="scientific">Candidatus Enterousia avicola</name>
    <dbReference type="NCBI Taxonomy" id="2840787"/>
    <lineage>
        <taxon>Bacteria</taxon>
        <taxon>Pseudomonadati</taxon>
        <taxon>Pseudomonadota</taxon>
        <taxon>Alphaproteobacteria</taxon>
        <taxon>Candidatus Enterousia</taxon>
    </lineage>
</organism>
<reference evidence="2" key="1">
    <citation type="submission" date="2020-10" db="EMBL/GenBank/DDBJ databases">
        <authorList>
            <person name="Gilroy R."/>
        </authorList>
    </citation>
    <scope>NUCLEOTIDE SEQUENCE</scope>
    <source>
        <strain evidence="2">CHK136-897</strain>
    </source>
</reference>
<gene>
    <name evidence="2" type="ORF">IAC63_02185</name>
</gene>
<evidence type="ECO:0000313" key="3">
    <source>
        <dbReference type="Proteomes" id="UP000824142"/>
    </source>
</evidence>
<feature type="chain" id="PRO_5039094990" description="Lipoprotein" evidence="1">
    <location>
        <begin position="20"/>
        <end position="114"/>
    </location>
</feature>
<evidence type="ECO:0000256" key="1">
    <source>
        <dbReference type="SAM" id="SignalP"/>
    </source>
</evidence>
<dbReference type="PROSITE" id="PS51257">
    <property type="entry name" value="PROKAR_LIPOPROTEIN"/>
    <property type="match status" value="1"/>
</dbReference>